<dbReference type="SUPFAM" id="SSF52540">
    <property type="entry name" value="P-loop containing nucleoside triphosphate hydrolases"/>
    <property type="match status" value="1"/>
</dbReference>
<keyword evidence="2" id="KW-1185">Reference proteome</keyword>
<evidence type="ECO:0000313" key="2">
    <source>
        <dbReference type="Proteomes" id="UP000245380"/>
    </source>
</evidence>
<protein>
    <recommendedName>
        <fullName evidence="3">DNA polymerase III subunit delta</fullName>
    </recommendedName>
</protein>
<dbReference type="Gene3D" id="3.40.50.300">
    <property type="entry name" value="P-loop containing nucleotide triphosphate hydrolases"/>
    <property type="match status" value="1"/>
</dbReference>
<organism evidence="1 2">
    <name type="scientific">Sulfoacidibacillus thermotolerans</name>
    <name type="common">Acidibacillus sulfuroxidans</name>
    <dbReference type="NCBI Taxonomy" id="1765684"/>
    <lineage>
        <taxon>Bacteria</taxon>
        <taxon>Bacillati</taxon>
        <taxon>Bacillota</taxon>
        <taxon>Bacilli</taxon>
        <taxon>Bacillales</taxon>
        <taxon>Alicyclobacillaceae</taxon>
        <taxon>Sulfoacidibacillus</taxon>
    </lineage>
</organism>
<dbReference type="OrthoDB" id="9810148at2"/>
<sequence length="315" mass="35057">MDATEIANKMRRLHDLHRLGHAYILLGESLTVLRQTAHQIVQGLYCSRVSPSGDACQTCDECLRIASGNHLGMTWIAPDGASLKIAQMRSAWSADTRKASGVTLRMIVVEDAQKLTVEATNAILKWVEEPGENRLFLFLTVSLAALLPTLRSRCALLRIDKNSLNLQETDDDGLFALWPNKEEEDGDFAKVQAQFADALSLVLELGQSLATQEPHGWHAVADRFAKMNFKAEQGYAIVDLLIAYFRDLIAVSCSQPVSHFRAQIRQLQHVAKGEQIDHYARIAVELGALRRRLSSHVQVATALEAVFLQFQRESA</sequence>
<reference evidence="1 2" key="1">
    <citation type="submission" date="2016-11" db="EMBL/GenBank/DDBJ databases">
        <title>Comparative genomics of Acidibacillus ferroxidans species.</title>
        <authorList>
            <person name="Oliveira G."/>
            <person name="Nunes G."/>
            <person name="Oliveira R."/>
            <person name="Araujo F."/>
            <person name="Salim A."/>
            <person name="Scholte L."/>
            <person name="Morais D."/>
            <person name="Nancucheo I."/>
            <person name="Johnson D.B."/>
            <person name="Grail B."/>
            <person name="Bittencourt J."/>
            <person name="Valadares R."/>
        </authorList>
    </citation>
    <scope>NUCLEOTIDE SEQUENCE [LARGE SCALE GENOMIC DNA]</scope>
    <source>
        <strain evidence="1 2">Y002</strain>
    </source>
</reference>
<evidence type="ECO:0008006" key="3">
    <source>
        <dbReference type="Google" id="ProtNLM"/>
    </source>
</evidence>
<comment type="caution">
    <text evidence="1">The sequence shown here is derived from an EMBL/GenBank/DDBJ whole genome shotgun (WGS) entry which is preliminary data.</text>
</comment>
<dbReference type="InterPro" id="IPR027417">
    <property type="entry name" value="P-loop_NTPase"/>
</dbReference>
<dbReference type="Pfam" id="PF13177">
    <property type="entry name" value="DNA_pol3_delta2"/>
    <property type="match status" value="1"/>
</dbReference>
<proteinExistence type="predicted"/>
<gene>
    <name evidence="1" type="ORF">BM613_07815</name>
</gene>
<dbReference type="RefSeq" id="WP_109430630.1">
    <property type="nucleotide sequence ID" value="NZ_MPDK01000011.1"/>
</dbReference>
<name>A0A2U3D8C1_SULT2</name>
<accession>A0A2U3D8C1</accession>
<evidence type="ECO:0000313" key="1">
    <source>
        <dbReference type="EMBL" id="PWI57527.1"/>
    </source>
</evidence>
<dbReference type="AlphaFoldDB" id="A0A2U3D8C1"/>
<dbReference type="Proteomes" id="UP000245380">
    <property type="component" value="Unassembled WGS sequence"/>
</dbReference>
<dbReference type="EMBL" id="MPDK01000011">
    <property type="protein sequence ID" value="PWI57527.1"/>
    <property type="molecule type" value="Genomic_DNA"/>
</dbReference>